<protein>
    <submittedName>
        <fullName evidence="6">Putative transcription factor bZIP family</fullName>
    </submittedName>
</protein>
<dbReference type="OrthoDB" id="644067at2759"/>
<dbReference type="EnsemblPlants" id="AES97857">
    <property type="protein sequence ID" value="AES97857"/>
    <property type="gene ID" value="MTR_5g060990"/>
</dbReference>
<gene>
    <name evidence="7" type="primary">11431512</name>
    <name evidence="5" type="ordered locus">MTR_5g060990</name>
    <name evidence="6" type="ORF">MtrunA17_Chr5g0424871</name>
</gene>
<dbReference type="KEGG" id="mtr:11431512"/>
<dbReference type="HOGENOM" id="CLU_043238_0_0_1"/>
<organism evidence="5 8">
    <name type="scientific">Medicago truncatula</name>
    <name type="common">Barrel medic</name>
    <name type="synonym">Medicago tribuloides</name>
    <dbReference type="NCBI Taxonomy" id="3880"/>
    <lineage>
        <taxon>Eukaryota</taxon>
        <taxon>Viridiplantae</taxon>
        <taxon>Streptophyta</taxon>
        <taxon>Embryophyta</taxon>
        <taxon>Tracheophyta</taxon>
        <taxon>Spermatophyta</taxon>
        <taxon>Magnoliopsida</taxon>
        <taxon>eudicotyledons</taxon>
        <taxon>Gunneridae</taxon>
        <taxon>Pentapetalae</taxon>
        <taxon>rosids</taxon>
        <taxon>fabids</taxon>
        <taxon>Fabales</taxon>
        <taxon>Fabaceae</taxon>
        <taxon>Papilionoideae</taxon>
        <taxon>50 kb inversion clade</taxon>
        <taxon>NPAAA clade</taxon>
        <taxon>Hologalegina</taxon>
        <taxon>IRL clade</taxon>
        <taxon>Trifolieae</taxon>
        <taxon>Medicago</taxon>
    </lineage>
</organism>
<dbReference type="InterPro" id="IPR004827">
    <property type="entry name" value="bZIP"/>
</dbReference>
<evidence type="ECO:0000313" key="9">
    <source>
        <dbReference type="Proteomes" id="UP000265566"/>
    </source>
</evidence>
<dbReference type="GO" id="GO:0045893">
    <property type="term" value="P:positive regulation of DNA-templated transcription"/>
    <property type="evidence" value="ECO:0007669"/>
    <property type="project" value="InterPro"/>
</dbReference>
<dbReference type="PANTHER" id="PTHR22952:SF385">
    <property type="entry name" value="ABSCISIC ACID-INSENSITIVE 5-LIKE PROTEIN 2"/>
    <property type="match status" value="1"/>
</dbReference>
<keyword evidence="8" id="KW-1185">Reference proteome</keyword>
<evidence type="ECO:0000259" key="4">
    <source>
        <dbReference type="PROSITE" id="PS00036"/>
    </source>
</evidence>
<evidence type="ECO:0000313" key="7">
    <source>
        <dbReference type="EnsemblPlants" id="AES97857"/>
    </source>
</evidence>
<evidence type="ECO:0000313" key="6">
    <source>
        <dbReference type="EMBL" id="RHN56023.1"/>
    </source>
</evidence>
<reference evidence="5 8" key="2">
    <citation type="journal article" date="2014" name="BMC Genomics">
        <title>An improved genome release (version Mt4.0) for the model legume Medicago truncatula.</title>
        <authorList>
            <person name="Tang H."/>
            <person name="Krishnakumar V."/>
            <person name="Bidwell S."/>
            <person name="Rosen B."/>
            <person name="Chan A."/>
            <person name="Zhou S."/>
            <person name="Gentzbittel L."/>
            <person name="Childs K.L."/>
            <person name="Yandell M."/>
            <person name="Gundlach H."/>
            <person name="Mayer K.F."/>
            <person name="Schwartz D.C."/>
            <person name="Town C.D."/>
        </authorList>
    </citation>
    <scope>GENOME REANNOTATION</scope>
    <source>
        <strain evidence="7 8">cv. Jemalong A17</strain>
    </source>
</reference>
<dbReference type="Proteomes" id="UP000002051">
    <property type="component" value="Chromosome 5"/>
</dbReference>
<dbReference type="Gramene" id="rna31339">
    <property type="protein sequence ID" value="RHN56023.1"/>
    <property type="gene ID" value="gene31339"/>
</dbReference>
<reference evidence="9" key="4">
    <citation type="journal article" date="2018" name="Nat. Plants">
        <title>Whole-genome landscape of Medicago truncatula symbiotic genes.</title>
        <authorList>
            <person name="Pecrix Y."/>
            <person name="Staton S.E."/>
            <person name="Sallet E."/>
            <person name="Lelandais-Briere C."/>
            <person name="Moreau S."/>
            <person name="Carrere S."/>
            <person name="Blein T."/>
            <person name="Jardinaud M.F."/>
            <person name="Latrasse D."/>
            <person name="Zouine M."/>
            <person name="Zahm M."/>
            <person name="Kreplak J."/>
            <person name="Mayjonade B."/>
            <person name="Satge C."/>
            <person name="Perez M."/>
            <person name="Cauet S."/>
            <person name="Marande W."/>
            <person name="Chantry-Darmon C."/>
            <person name="Lopez-Roques C."/>
            <person name="Bouchez O."/>
            <person name="Berard A."/>
            <person name="Debelle F."/>
            <person name="Munos S."/>
            <person name="Bendahmane A."/>
            <person name="Berges H."/>
            <person name="Niebel A."/>
            <person name="Buitink J."/>
            <person name="Frugier F."/>
            <person name="Benhamed M."/>
            <person name="Crespi M."/>
            <person name="Gouzy J."/>
            <person name="Gamas P."/>
        </authorList>
    </citation>
    <scope>NUCLEOTIDE SEQUENCE [LARGE SCALE GENOMIC DNA]</scope>
    <source>
        <strain evidence="9">cv. Jemalong A17</strain>
    </source>
</reference>
<dbReference type="eggNOG" id="ENOG502QQD9">
    <property type="taxonomic scope" value="Eukaryota"/>
</dbReference>
<comment type="subcellular location">
    <subcellularLocation>
        <location evidence="1">Nucleus</location>
    </subcellularLocation>
</comment>
<evidence type="ECO:0000256" key="1">
    <source>
        <dbReference type="ARBA" id="ARBA00004123"/>
    </source>
</evidence>
<dbReference type="InterPro" id="IPR043452">
    <property type="entry name" value="BZIP46-like"/>
</dbReference>
<evidence type="ECO:0000313" key="5">
    <source>
        <dbReference type="EMBL" id="AES97857.1"/>
    </source>
</evidence>
<evidence type="ECO:0000256" key="2">
    <source>
        <dbReference type="ARBA" id="ARBA00023125"/>
    </source>
</evidence>
<dbReference type="EMBL" id="CM001221">
    <property type="protein sequence ID" value="AES97857.1"/>
    <property type="molecule type" value="Genomic_DNA"/>
</dbReference>
<evidence type="ECO:0000256" key="3">
    <source>
        <dbReference type="ARBA" id="ARBA00023242"/>
    </source>
</evidence>
<dbReference type="PANTHER" id="PTHR22952">
    <property type="entry name" value="CAMP-RESPONSE ELEMENT BINDING PROTEIN-RELATED"/>
    <property type="match status" value="1"/>
</dbReference>
<dbReference type="GO" id="GO:0003677">
    <property type="term" value="F:DNA binding"/>
    <property type="evidence" value="ECO:0007669"/>
    <property type="project" value="UniProtKB-KW"/>
</dbReference>
<reference evidence="5 8" key="1">
    <citation type="journal article" date="2011" name="Nature">
        <title>The Medicago genome provides insight into the evolution of rhizobial symbioses.</title>
        <authorList>
            <person name="Young N.D."/>
            <person name="Debelle F."/>
            <person name="Oldroyd G.E."/>
            <person name="Geurts R."/>
            <person name="Cannon S.B."/>
            <person name="Udvardi M.K."/>
            <person name="Benedito V.A."/>
            <person name="Mayer K.F."/>
            <person name="Gouzy J."/>
            <person name="Schoof H."/>
            <person name="Van de Peer Y."/>
            <person name="Proost S."/>
            <person name="Cook D.R."/>
            <person name="Meyers B.C."/>
            <person name="Spannagl M."/>
            <person name="Cheung F."/>
            <person name="De Mita S."/>
            <person name="Krishnakumar V."/>
            <person name="Gundlach H."/>
            <person name="Zhou S."/>
            <person name="Mudge J."/>
            <person name="Bharti A.K."/>
            <person name="Murray J.D."/>
            <person name="Naoumkina M.A."/>
            <person name="Rosen B."/>
            <person name="Silverstein K.A."/>
            <person name="Tang H."/>
            <person name="Rombauts S."/>
            <person name="Zhao P.X."/>
            <person name="Zhou P."/>
            <person name="Barbe V."/>
            <person name="Bardou P."/>
            <person name="Bechner M."/>
            <person name="Bellec A."/>
            <person name="Berger A."/>
            <person name="Berges H."/>
            <person name="Bidwell S."/>
            <person name="Bisseling T."/>
            <person name="Choisne N."/>
            <person name="Couloux A."/>
            <person name="Denny R."/>
            <person name="Deshpande S."/>
            <person name="Dai X."/>
            <person name="Doyle J.J."/>
            <person name="Dudez A.M."/>
            <person name="Farmer A.D."/>
            <person name="Fouteau S."/>
            <person name="Franken C."/>
            <person name="Gibelin C."/>
            <person name="Gish J."/>
            <person name="Goldstein S."/>
            <person name="Gonzalez A.J."/>
            <person name="Green P.J."/>
            <person name="Hallab A."/>
            <person name="Hartog M."/>
            <person name="Hua A."/>
            <person name="Humphray S.J."/>
            <person name="Jeong D.H."/>
            <person name="Jing Y."/>
            <person name="Jocker A."/>
            <person name="Kenton S.M."/>
            <person name="Kim D.J."/>
            <person name="Klee K."/>
            <person name="Lai H."/>
            <person name="Lang C."/>
            <person name="Lin S."/>
            <person name="Macmil S.L."/>
            <person name="Magdelenat G."/>
            <person name="Matthews L."/>
            <person name="McCorrison J."/>
            <person name="Monaghan E.L."/>
            <person name="Mun J.H."/>
            <person name="Najar F.Z."/>
            <person name="Nicholson C."/>
            <person name="Noirot C."/>
            <person name="O'Bleness M."/>
            <person name="Paule C.R."/>
            <person name="Poulain J."/>
            <person name="Prion F."/>
            <person name="Qin B."/>
            <person name="Qu C."/>
            <person name="Retzel E.F."/>
            <person name="Riddle C."/>
            <person name="Sallet E."/>
            <person name="Samain S."/>
            <person name="Samson N."/>
            <person name="Sanders I."/>
            <person name="Saurat O."/>
            <person name="Scarpelli C."/>
            <person name="Schiex T."/>
            <person name="Segurens B."/>
            <person name="Severin A.J."/>
            <person name="Sherrier D.J."/>
            <person name="Shi R."/>
            <person name="Sims S."/>
            <person name="Singer S.R."/>
            <person name="Sinharoy S."/>
            <person name="Sterck L."/>
            <person name="Viollet A."/>
            <person name="Wang B.B."/>
            <person name="Wang K."/>
            <person name="Wang M."/>
            <person name="Wang X."/>
            <person name="Warfsmann J."/>
            <person name="Weissenbach J."/>
            <person name="White D.D."/>
            <person name="White J.D."/>
            <person name="Wiley G.B."/>
            <person name="Wincker P."/>
            <person name="Xing Y."/>
            <person name="Yang L."/>
            <person name="Yao Z."/>
            <person name="Ying F."/>
            <person name="Zhai J."/>
            <person name="Zhou L."/>
            <person name="Zuber A."/>
            <person name="Denarie J."/>
            <person name="Dixon R.A."/>
            <person name="May G.D."/>
            <person name="Schwartz D.C."/>
            <person name="Rogers J."/>
            <person name="Quetier F."/>
            <person name="Town C.D."/>
            <person name="Roe B.A."/>
        </authorList>
    </citation>
    <scope>NUCLEOTIDE SEQUENCE [LARGE SCALE GENOMIC DNA]</scope>
    <source>
        <strain evidence="5">A17</strain>
        <strain evidence="7 8">cv. Jemalong A17</strain>
    </source>
</reference>
<keyword evidence="3" id="KW-0539">Nucleus</keyword>
<dbReference type="PaxDb" id="3880-AES97857"/>
<proteinExistence type="predicted"/>
<dbReference type="AlphaFoldDB" id="G7K935"/>
<dbReference type="GO" id="GO:0003700">
    <property type="term" value="F:DNA-binding transcription factor activity"/>
    <property type="evidence" value="ECO:0007669"/>
    <property type="project" value="InterPro"/>
</dbReference>
<dbReference type="Proteomes" id="UP000265566">
    <property type="component" value="Chromosome 5"/>
</dbReference>
<accession>G7K935</accession>
<dbReference type="GO" id="GO:0005634">
    <property type="term" value="C:nucleus"/>
    <property type="evidence" value="ECO:0000318"/>
    <property type="project" value="GO_Central"/>
</dbReference>
<feature type="domain" description="BZIP" evidence="4">
    <location>
        <begin position="280"/>
        <end position="295"/>
    </location>
</feature>
<reference evidence="7" key="3">
    <citation type="submission" date="2015-04" db="UniProtKB">
        <authorList>
            <consortium name="EnsemblPlants"/>
        </authorList>
    </citation>
    <scope>IDENTIFICATION</scope>
    <source>
        <strain evidence="7">cv. Jemalong A17</strain>
    </source>
</reference>
<evidence type="ECO:0000313" key="8">
    <source>
        <dbReference type="Proteomes" id="UP000002051"/>
    </source>
</evidence>
<reference evidence="6" key="5">
    <citation type="journal article" date="2018" name="Nat. Plants">
        <title>Whole-genome landscape of Medicago truncatula symbiotic genes.</title>
        <authorList>
            <person name="Pecrix Y."/>
            <person name="Gamas P."/>
            <person name="Carrere S."/>
        </authorList>
    </citation>
    <scope>NUCLEOTIDE SEQUENCE</scope>
    <source>
        <tissue evidence="6">Leaves</tissue>
    </source>
</reference>
<dbReference type="OMA" id="MTMLDSN"/>
<dbReference type="PROSITE" id="PS00036">
    <property type="entry name" value="BZIP_BASIC"/>
    <property type="match status" value="1"/>
</dbReference>
<keyword evidence="2" id="KW-0238">DNA-binding</keyword>
<name>G7K935_MEDTR</name>
<sequence>MSQGPNYQMQQLVSQNSVYNLKIEEVQSQLGDREKFHHSMNSVYNLKNMISTESDQLIQNPTPDINSSFIYGNTSDSDNNLNETMCNKTINEVWSEINQQKNVIGSVDHNNLQQSILGETTLDNFLAHAKAINVGNQENGHVIGDETQVPFIGVEPNLVMASQPEDWLPLQMQMPIPLQMQMPSIHIHQQHQDHHHRLHQNRLHQNQPIIGMCPDFGVANSVYENKLMEIGYSEIPIGATTTHLSSTCADSKGGAGGSGVGRKHKYSDEMMEKTIERRQKRMAKNRESAAKSRAKKQVIKICHFGQA</sequence>
<dbReference type="STRING" id="3880.G7K935"/>
<dbReference type="EMBL" id="PSQE01000005">
    <property type="protein sequence ID" value="RHN56023.1"/>
    <property type="molecule type" value="Genomic_DNA"/>
</dbReference>